<name>A0AAW1LKK7_SAPOF</name>
<dbReference type="SMART" id="SM00391">
    <property type="entry name" value="MBD"/>
    <property type="match status" value="1"/>
</dbReference>
<proteinExistence type="predicted"/>
<dbReference type="PANTHER" id="PTHR12396">
    <property type="entry name" value="METHYL-CPG BINDING PROTEIN, MBD"/>
    <property type="match status" value="1"/>
</dbReference>
<dbReference type="GO" id="GO:0003677">
    <property type="term" value="F:DNA binding"/>
    <property type="evidence" value="ECO:0007669"/>
    <property type="project" value="UniProtKB-KW"/>
</dbReference>
<dbReference type="GO" id="GO:0005634">
    <property type="term" value="C:nucleus"/>
    <property type="evidence" value="ECO:0007669"/>
    <property type="project" value="UniProtKB-SubCell"/>
</dbReference>
<evidence type="ECO:0000259" key="10">
    <source>
        <dbReference type="PROSITE" id="PS50982"/>
    </source>
</evidence>
<comment type="caution">
    <text evidence="12">The sequence shown here is derived from an EMBL/GenBank/DDBJ whole genome shotgun (WGS) entry which is preliminary data.</text>
</comment>
<organism evidence="12 13">
    <name type="scientific">Saponaria officinalis</name>
    <name type="common">Common soapwort</name>
    <name type="synonym">Lychnis saponaria</name>
    <dbReference type="NCBI Taxonomy" id="3572"/>
    <lineage>
        <taxon>Eukaryota</taxon>
        <taxon>Viridiplantae</taxon>
        <taxon>Streptophyta</taxon>
        <taxon>Embryophyta</taxon>
        <taxon>Tracheophyta</taxon>
        <taxon>Spermatophyta</taxon>
        <taxon>Magnoliopsida</taxon>
        <taxon>eudicotyledons</taxon>
        <taxon>Gunneridae</taxon>
        <taxon>Pentapetalae</taxon>
        <taxon>Caryophyllales</taxon>
        <taxon>Caryophyllaceae</taxon>
        <taxon>Caryophylleae</taxon>
        <taxon>Saponaria</taxon>
    </lineage>
</organism>
<keyword evidence="13" id="KW-1185">Reference proteome</keyword>
<feature type="domain" description="MBD" evidence="10">
    <location>
        <begin position="77"/>
        <end position="147"/>
    </location>
</feature>
<keyword evidence="2" id="KW-0479">Metal-binding</keyword>
<evidence type="ECO:0000313" key="12">
    <source>
        <dbReference type="EMBL" id="KAK9733568.1"/>
    </source>
</evidence>
<dbReference type="InterPro" id="IPR016177">
    <property type="entry name" value="DNA-bd_dom_sf"/>
</dbReference>
<evidence type="ECO:0000256" key="3">
    <source>
        <dbReference type="ARBA" id="ARBA00022771"/>
    </source>
</evidence>
<keyword evidence="4" id="KW-0862">Zinc</keyword>
<evidence type="ECO:0000256" key="2">
    <source>
        <dbReference type="ARBA" id="ARBA00022723"/>
    </source>
</evidence>
<keyword evidence="6" id="KW-0238">DNA-binding</keyword>
<dbReference type="Proteomes" id="UP001443914">
    <property type="component" value="Unassembled WGS sequence"/>
</dbReference>
<dbReference type="Gene3D" id="3.30.890.10">
    <property type="entry name" value="Methyl-cpg-binding Protein 2, Chain A"/>
    <property type="match status" value="1"/>
</dbReference>
<comment type="subcellular location">
    <subcellularLocation>
        <location evidence="1">Nucleus</location>
    </subcellularLocation>
</comment>
<dbReference type="PROSITE" id="PS50982">
    <property type="entry name" value="MBD"/>
    <property type="match status" value="1"/>
</dbReference>
<evidence type="ECO:0000259" key="11">
    <source>
        <dbReference type="PROSITE" id="PS51050"/>
    </source>
</evidence>
<keyword evidence="8" id="KW-0539">Nucleus</keyword>
<reference evidence="12" key="1">
    <citation type="submission" date="2024-03" db="EMBL/GenBank/DDBJ databases">
        <title>WGS assembly of Saponaria officinalis var. Norfolk2.</title>
        <authorList>
            <person name="Jenkins J."/>
            <person name="Shu S."/>
            <person name="Grimwood J."/>
            <person name="Barry K."/>
            <person name="Goodstein D."/>
            <person name="Schmutz J."/>
            <person name="Leebens-Mack J."/>
            <person name="Osbourn A."/>
        </authorList>
    </citation>
    <scope>NUCLEOTIDE SEQUENCE [LARGE SCALE GENOMIC DNA]</scope>
    <source>
        <strain evidence="12">JIC</strain>
    </source>
</reference>
<keyword evidence="5" id="KW-0805">Transcription regulation</keyword>
<dbReference type="InterPro" id="IPR011124">
    <property type="entry name" value="Znf_CW"/>
</dbReference>
<gene>
    <name evidence="12" type="ORF">RND81_04G075500</name>
</gene>
<dbReference type="PROSITE" id="PS51050">
    <property type="entry name" value="ZF_CW"/>
    <property type="match status" value="1"/>
</dbReference>
<dbReference type="AlphaFoldDB" id="A0AAW1LKK7"/>
<sequence>MNKKQKTLDDSKQVKRGTIDLYAAQCSTCQKWRTIATKEEYEEVRSKFVEEPFTCNMKPDVSCDDPPDLDYDATRTWVIDKPNLPVTPEGFKRELILRPDYSKLDAHYVTPDGKKVRCHAEVAQYLQKHPELNHLKVEDFNFTVPKIMEDTIPEDARKKRLEKSANKKQKLDSASPDGKKKPAKS</sequence>
<evidence type="ECO:0000256" key="7">
    <source>
        <dbReference type="ARBA" id="ARBA00023163"/>
    </source>
</evidence>
<keyword evidence="7" id="KW-0804">Transcription</keyword>
<dbReference type="CDD" id="cd01396">
    <property type="entry name" value="MeCP2_MBD"/>
    <property type="match status" value="1"/>
</dbReference>
<dbReference type="GO" id="GO:0008270">
    <property type="term" value="F:zinc ion binding"/>
    <property type="evidence" value="ECO:0007669"/>
    <property type="project" value="UniProtKB-KW"/>
</dbReference>
<dbReference type="Pfam" id="PF07496">
    <property type="entry name" value="zf-CW"/>
    <property type="match status" value="1"/>
</dbReference>
<evidence type="ECO:0000256" key="1">
    <source>
        <dbReference type="ARBA" id="ARBA00004123"/>
    </source>
</evidence>
<dbReference type="EMBL" id="JBDFQZ010000004">
    <property type="protein sequence ID" value="KAK9733568.1"/>
    <property type="molecule type" value="Genomic_DNA"/>
</dbReference>
<keyword evidence="3" id="KW-0863">Zinc-finger</keyword>
<evidence type="ECO:0000313" key="13">
    <source>
        <dbReference type="Proteomes" id="UP001443914"/>
    </source>
</evidence>
<dbReference type="Gene3D" id="3.30.40.100">
    <property type="match status" value="1"/>
</dbReference>
<evidence type="ECO:0000256" key="8">
    <source>
        <dbReference type="ARBA" id="ARBA00023242"/>
    </source>
</evidence>
<dbReference type="SUPFAM" id="SSF54171">
    <property type="entry name" value="DNA-binding domain"/>
    <property type="match status" value="1"/>
</dbReference>
<evidence type="ECO:0000256" key="4">
    <source>
        <dbReference type="ARBA" id="ARBA00022833"/>
    </source>
</evidence>
<dbReference type="PANTHER" id="PTHR12396:SF10">
    <property type="entry name" value="METHYL-CPG-BINDING DOMAIN-CONTAINING PROTEIN 1-RELATED"/>
    <property type="match status" value="1"/>
</dbReference>
<evidence type="ECO:0000256" key="9">
    <source>
        <dbReference type="SAM" id="MobiDB-lite"/>
    </source>
</evidence>
<protein>
    <submittedName>
        <fullName evidence="12">Uncharacterized protein</fullName>
    </submittedName>
</protein>
<feature type="compositionally biased region" description="Basic and acidic residues" evidence="9">
    <location>
        <begin position="154"/>
        <end position="171"/>
    </location>
</feature>
<feature type="domain" description="CW-type" evidence="11">
    <location>
        <begin position="16"/>
        <end position="71"/>
    </location>
</feature>
<dbReference type="Pfam" id="PF01429">
    <property type="entry name" value="MBD"/>
    <property type="match status" value="1"/>
</dbReference>
<feature type="region of interest" description="Disordered" evidence="9">
    <location>
        <begin position="151"/>
        <end position="185"/>
    </location>
</feature>
<evidence type="ECO:0000256" key="5">
    <source>
        <dbReference type="ARBA" id="ARBA00023015"/>
    </source>
</evidence>
<evidence type="ECO:0000256" key="6">
    <source>
        <dbReference type="ARBA" id="ARBA00023125"/>
    </source>
</evidence>
<dbReference type="InterPro" id="IPR001739">
    <property type="entry name" value="Methyl_CpG_DNA-bd"/>
</dbReference>
<accession>A0AAW1LKK7</accession>